<dbReference type="PANTHER" id="PTHR12419:SF111">
    <property type="entry name" value="OVARIAN TUMOR DOMAIN-CONTAINING DEUBIQUITINATING ENZYME 9"/>
    <property type="match status" value="1"/>
</dbReference>
<dbReference type="EMBL" id="ABEU02000011">
    <property type="protein sequence ID" value="PNR45689.1"/>
    <property type="molecule type" value="Genomic_DNA"/>
</dbReference>
<feature type="compositionally biased region" description="Basic residues" evidence="6">
    <location>
        <begin position="256"/>
        <end position="266"/>
    </location>
</feature>
<evidence type="ECO:0000256" key="5">
    <source>
        <dbReference type="ARBA" id="ARBA00022801"/>
    </source>
</evidence>
<dbReference type="PANTHER" id="PTHR12419">
    <property type="entry name" value="OTU DOMAIN CONTAINING PROTEIN"/>
    <property type="match status" value="1"/>
</dbReference>
<proteinExistence type="inferred from homology"/>
<dbReference type="PaxDb" id="3218-PP1S31_91V6.1"/>
<comment type="catalytic activity">
    <reaction evidence="1">
        <text>Thiol-dependent hydrolysis of ester, thioester, amide, peptide and isopeptide bonds formed by the C-terminal Gly of ubiquitin (a 76-residue protein attached to proteins as an intracellular targeting signal).</text>
        <dbReference type="EC" id="3.4.19.12"/>
    </reaction>
</comment>
<protein>
    <recommendedName>
        <fullName evidence="3">ubiquitinyl hydrolase 1</fullName>
        <ecNumber evidence="3">3.4.19.12</ecNumber>
    </recommendedName>
</protein>
<reference evidence="8 10" key="2">
    <citation type="journal article" date="2018" name="Plant J.">
        <title>The Physcomitrella patens chromosome-scale assembly reveals moss genome structure and evolution.</title>
        <authorList>
            <person name="Lang D."/>
            <person name="Ullrich K.K."/>
            <person name="Murat F."/>
            <person name="Fuchs J."/>
            <person name="Jenkins J."/>
            <person name="Haas F.B."/>
            <person name="Piednoel M."/>
            <person name="Gundlach H."/>
            <person name="Van Bel M."/>
            <person name="Meyberg R."/>
            <person name="Vives C."/>
            <person name="Morata J."/>
            <person name="Symeonidi A."/>
            <person name="Hiss M."/>
            <person name="Muchero W."/>
            <person name="Kamisugi Y."/>
            <person name="Saleh O."/>
            <person name="Blanc G."/>
            <person name="Decker E.L."/>
            <person name="van Gessel N."/>
            <person name="Grimwood J."/>
            <person name="Hayes R.D."/>
            <person name="Graham S.W."/>
            <person name="Gunter L.E."/>
            <person name="McDaniel S.F."/>
            <person name="Hoernstein S.N.W."/>
            <person name="Larsson A."/>
            <person name="Li F.W."/>
            <person name="Perroud P.F."/>
            <person name="Phillips J."/>
            <person name="Ranjan P."/>
            <person name="Rokshar D.S."/>
            <person name="Rothfels C.J."/>
            <person name="Schneider L."/>
            <person name="Shu S."/>
            <person name="Stevenson D.W."/>
            <person name="Thummler F."/>
            <person name="Tillich M."/>
            <person name="Villarreal Aguilar J.C."/>
            <person name="Widiez T."/>
            <person name="Wong G.K."/>
            <person name="Wymore A."/>
            <person name="Zhang Y."/>
            <person name="Zimmer A.D."/>
            <person name="Quatrano R.S."/>
            <person name="Mayer K.F.X."/>
            <person name="Goodstein D."/>
            <person name="Casacuberta J.M."/>
            <person name="Vandepoele K."/>
            <person name="Reski R."/>
            <person name="Cuming A.C."/>
            <person name="Tuskan G.A."/>
            <person name="Maumus F."/>
            <person name="Salse J."/>
            <person name="Schmutz J."/>
            <person name="Rensing S.A."/>
        </authorList>
    </citation>
    <scope>NUCLEOTIDE SEQUENCE [LARGE SCALE GENOMIC DNA]</scope>
    <source>
        <strain evidence="9 10">cv. Gransden 2004</strain>
    </source>
</reference>
<dbReference type="Pfam" id="PF02338">
    <property type="entry name" value="OTU"/>
    <property type="match status" value="1"/>
</dbReference>
<evidence type="ECO:0000256" key="6">
    <source>
        <dbReference type="SAM" id="MobiDB-lite"/>
    </source>
</evidence>
<evidence type="ECO:0000313" key="8">
    <source>
        <dbReference type="EMBL" id="PNR45689.1"/>
    </source>
</evidence>
<dbReference type="Gramene" id="Pp3c11_23480V3.1">
    <property type="protein sequence ID" value="Pp3c11_23480V3.1"/>
    <property type="gene ID" value="Pp3c11_23480"/>
</dbReference>
<dbReference type="EnsemblPlants" id="Pp3c11_23480V3.1">
    <property type="protein sequence ID" value="Pp3c11_23480V3.1"/>
    <property type="gene ID" value="Pp3c11_23480"/>
</dbReference>
<evidence type="ECO:0000313" key="10">
    <source>
        <dbReference type="Proteomes" id="UP000006727"/>
    </source>
</evidence>
<keyword evidence="10" id="KW-1185">Reference proteome</keyword>
<dbReference type="AlphaFoldDB" id="A0A2K1JVZ0"/>
<evidence type="ECO:0000259" key="7">
    <source>
        <dbReference type="PROSITE" id="PS50802"/>
    </source>
</evidence>
<dbReference type="Gene3D" id="3.90.70.80">
    <property type="match status" value="1"/>
</dbReference>
<dbReference type="CDD" id="cd22751">
    <property type="entry name" value="OTU_plant_OTU9-like"/>
    <property type="match status" value="1"/>
</dbReference>
<dbReference type="FunFam" id="3.90.70.80:FF:000001">
    <property type="entry name" value="OTU domain-containing protein"/>
    <property type="match status" value="1"/>
</dbReference>
<reference evidence="9" key="3">
    <citation type="submission" date="2020-12" db="UniProtKB">
        <authorList>
            <consortium name="EnsemblPlants"/>
        </authorList>
    </citation>
    <scope>IDENTIFICATION</scope>
</reference>
<dbReference type="Gramene" id="Pp3c11_23480V3.2">
    <property type="protein sequence ID" value="Pp3c11_23480V3.2"/>
    <property type="gene ID" value="Pp3c11_23480"/>
</dbReference>
<dbReference type="InterPro" id="IPR038765">
    <property type="entry name" value="Papain-like_cys_pep_sf"/>
</dbReference>
<dbReference type="SUPFAM" id="SSF54001">
    <property type="entry name" value="Cysteine proteinases"/>
    <property type="match status" value="1"/>
</dbReference>
<sequence length="398" mass="45872">MVDGASRGRDWAALKDWDGIPSYEAAIYSFRVHLHNGLHNRVQKLLDKPTLEKREVAYRLTNLGSMKHVPRINISFPTYEDASADHQRLSDRLKLYGLAEQKIKGDGNCQFRALSDQIYRTSQHHKYVRKQVVKQLKANPVMYSNYVPMKYSEYLKNMAKNSEWGDHVTLQAASDYFGVRISLITSFRDTCFIEITPVVQKSKREIYLSFWAEVHYNSIYSVGDLQTIQQRTKKCAASGGKSPSTKLHYKEEKPSKVSKPKKRIKTSGKVCKKDSPRYKLIRPCQSKKQIRRATMPSQHLGTSHTLKRCRIQTRRKAYKTSWKSKICHQETCRQPSAISANRNDAQEGEEPDILSMNFSEPTFVPRKTSNKTPVGLKALLLRIFGFEAKKRPSHGSRW</sequence>
<gene>
    <name evidence="8" type="ORF">PHYPA_015460</name>
</gene>
<dbReference type="InterPro" id="IPR003323">
    <property type="entry name" value="OTU_dom"/>
</dbReference>
<comment type="similarity">
    <text evidence="2">Belongs to the peptidase C85 family.</text>
</comment>
<evidence type="ECO:0000256" key="1">
    <source>
        <dbReference type="ARBA" id="ARBA00000707"/>
    </source>
</evidence>
<evidence type="ECO:0000256" key="3">
    <source>
        <dbReference type="ARBA" id="ARBA00012759"/>
    </source>
</evidence>
<reference evidence="8 10" key="1">
    <citation type="journal article" date="2008" name="Science">
        <title>The Physcomitrella genome reveals evolutionary insights into the conquest of land by plants.</title>
        <authorList>
            <person name="Rensing S."/>
            <person name="Lang D."/>
            <person name="Zimmer A."/>
            <person name="Terry A."/>
            <person name="Salamov A."/>
            <person name="Shapiro H."/>
            <person name="Nishiyama T."/>
            <person name="Perroud P.-F."/>
            <person name="Lindquist E."/>
            <person name="Kamisugi Y."/>
            <person name="Tanahashi T."/>
            <person name="Sakakibara K."/>
            <person name="Fujita T."/>
            <person name="Oishi K."/>
            <person name="Shin-I T."/>
            <person name="Kuroki Y."/>
            <person name="Toyoda A."/>
            <person name="Suzuki Y."/>
            <person name="Hashimoto A."/>
            <person name="Yamaguchi K."/>
            <person name="Sugano A."/>
            <person name="Kohara Y."/>
            <person name="Fujiyama A."/>
            <person name="Anterola A."/>
            <person name="Aoki S."/>
            <person name="Ashton N."/>
            <person name="Barbazuk W.B."/>
            <person name="Barker E."/>
            <person name="Bennetzen J."/>
            <person name="Bezanilla M."/>
            <person name="Blankenship R."/>
            <person name="Cho S.H."/>
            <person name="Dutcher S."/>
            <person name="Estelle M."/>
            <person name="Fawcett J.A."/>
            <person name="Gundlach H."/>
            <person name="Hanada K."/>
            <person name="Heyl A."/>
            <person name="Hicks K.A."/>
            <person name="Hugh J."/>
            <person name="Lohr M."/>
            <person name="Mayer K."/>
            <person name="Melkozernov A."/>
            <person name="Murata T."/>
            <person name="Nelson D."/>
            <person name="Pils B."/>
            <person name="Prigge M."/>
            <person name="Reiss B."/>
            <person name="Renner T."/>
            <person name="Rombauts S."/>
            <person name="Rushton P."/>
            <person name="Sanderfoot A."/>
            <person name="Schween G."/>
            <person name="Shiu S.-H."/>
            <person name="Stueber K."/>
            <person name="Theodoulou F.L."/>
            <person name="Tu H."/>
            <person name="Van de Peer Y."/>
            <person name="Verrier P.J."/>
            <person name="Waters E."/>
            <person name="Wood A."/>
            <person name="Yang L."/>
            <person name="Cove D."/>
            <person name="Cuming A."/>
            <person name="Hasebe M."/>
            <person name="Lucas S."/>
            <person name="Mishler D.B."/>
            <person name="Reski R."/>
            <person name="Grigoriev I."/>
            <person name="Quatrano R.S."/>
            <person name="Boore J.L."/>
        </authorList>
    </citation>
    <scope>NUCLEOTIDE SEQUENCE [LARGE SCALE GENOMIC DNA]</scope>
    <source>
        <strain evidence="9 10">cv. Gransden 2004</strain>
    </source>
</reference>
<keyword evidence="4" id="KW-0833">Ubl conjugation pathway</keyword>
<evidence type="ECO:0000313" key="9">
    <source>
        <dbReference type="EnsemblPlants" id="Pp3c11_23480V3.1"/>
    </source>
</evidence>
<feature type="domain" description="OTU" evidence="7">
    <location>
        <begin position="98"/>
        <end position="222"/>
    </location>
</feature>
<feature type="region of interest" description="Disordered" evidence="6">
    <location>
        <begin position="236"/>
        <end position="268"/>
    </location>
</feature>
<evidence type="ECO:0000256" key="2">
    <source>
        <dbReference type="ARBA" id="ARBA00010407"/>
    </source>
</evidence>
<dbReference type="EnsemblPlants" id="Pp3c11_23480V3.2">
    <property type="protein sequence ID" value="Pp3c11_23480V3.2"/>
    <property type="gene ID" value="Pp3c11_23480"/>
</dbReference>
<accession>A0A2K1JVZ0</accession>
<dbReference type="Proteomes" id="UP000006727">
    <property type="component" value="Chromosome 11"/>
</dbReference>
<organism evidence="8">
    <name type="scientific">Physcomitrium patens</name>
    <name type="common">Spreading-leaved earth moss</name>
    <name type="synonym">Physcomitrella patens</name>
    <dbReference type="NCBI Taxonomy" id="3218"/>
    <lineage>
        <taxon>Eukaryota</taxon>
        <taxon>Viridiplantae</taxon>
        <taxon>Streptophyta</taxon>
        <taxon>Embryophyta</taxon>
        <taxon>Bryophyta</taxon>
        <taxon>Bryophytina</taxon>
        <taxon>Bryopsida</taxon>
        <taxon>Funariidae</taxon>
        <taxon>Funariales</taxon>
        <taxon>Funariaceae</taxon>
        <taxon>Physcomitrium</taxon>
    </lineage>
</organism>
<dbReference type="STRING" id="3218.A0A2K1JVZ0"/>
<dbReference type="EC" id="3.4.19.12" evidence="3"/>
<name>A0A2K1JVZ0_PHYPA</name>
<dbReference type="GO" id="GO:0004843">
    <property type="term" value="F:cysteine-type deubiquitinase activity"/>
    <property type="evidence" value="ECO:0000318"/>
    <property type="project" value="GO_Central"/>
</dbReference>
<dbReference type="PROSITE" id="PS50802">
    <property type="entry name" value="OTU"/>
    <property type="match status" value="1"/>
</dbReference>
<keyword evidence="5" id="KW-0378">Hydrolase</keyword>
<dbReference type="InterPro" id="IPR050704">
    <property type="entry name" value="Peptidase_C85-like"/>
</dbReference>
<evidence type="ECO:0000256" key="4">
    <source>
        <dbReference type="ARBA" id="ARBA00022786"/>
    </source>
</evidence>
<dbReference type="InParanoid" id="A0A2K1JVZ0"/>